<dbReference type="PANTHER" id="PTHR11228">
    <property type="entry name" value="RADICAL SAM DOMAIN PROTEIN"/>
    <property type="match status" value="1"/>
</dbReference>
<dbReference type="GO" id="GO:0051539">
    <property type="term" value="F:4 iron, 4 sulfur cluster binding"/>
    <property type="evidence" value="ECO:0007669"/>
    <property type="project" value="UniProtKB-KW"/>
</dbReference>
<dbReference type="InterPro" id="IPR058240">
    <property type="entry name" value="rSAM_sf"/>
</dbReference>
<dbReference type="CDD" id="cd21123">
    <property type="entry name" value="SPASM_MftC-like"/>
    <property type="match status" value="1"/>
</dbReference>
<proteinExistence type="predicted"/>
<gene>
    <name evidence="8" type="ORF">SAMN05444123_101282</name>
</gene>
<dbReference type="SFLD" id="SFLDG01067">
    <property type="entry name" value="SPASM/twitch_domain_containing"/>
    <property type="match status" value="1"/>
</dbReference>
<dbReference type="Gene3D" id="3.20.20.70">
    <property type="entry name" value="Aldolase class I"/>
    <property type="match status" value="1"/>
</dbReference>
<keyword evidence="3" id="KW-0949">S-adenosyl-L-methionine</keyword>
<dbReference type="Pfam" id="PF13186">
    <property type="entry name" value="SPASM"/>
    <property type="match status" value="1"/>
</dbReference>
<dbReference type="InterPro" id="IPR023885">
    <property type="entry name" value="4Fe4S-binding_SPASM_dom"/>
</dbReference>
<protein>
    <submittedName>
        <fullName evidence="8">Radical SAM additional 4Fe4S-binding SPASM domain-containing protein</fullName>
    </submittedName>
</protein>
<evidence type="ECO:0000256" key="5">
    <source>
        <dbReference type="ARBA" id="ARBA00023004"/>
    </source>
</evidence>
<dbReference type="GO" id="GO:0003824">
    <property type="term" value="F:catalytic activity"/>
    <property type="evidence" value="ECO:0007669"/>
    <property type="project" value="InterPro"/>
</dbReference>
<comment type="cofactor">
    <cofactor evidence="1">
        <name>[4Fe-4S] cluster</name>
        <dbReference type="ChEBI" id="CHEBI:49883"/>
    </cofactor>
</comment>
<dbReference type="InterPro" id="IPR013785">
    <property type="entry name" value="Aldolase_TIM"/>
</dbReference>
<dbReference type="PANTHER" id="PTHR11228:SF7">
    <property type="entry name" value="PQQA PEPTIDE CYCLASE"/>
    <property type="match status" value="1"/>
</dbReference>
<keyword evidence="6" id="KW-0411">Iron-sulfur</keyword>
<dbReference type="SMART" id="SM00729">
    <property type="entry name" value="Elp3"/>
    <property type="match status" value="1"/>
</dbReference>
<reference evidence="9" key="1">
    <citation type="submission" date="2016-10" db="EMBL/GenBank/DDBJ databases">
        <authorList>
            <person name="Varghese N."/>
            <person name="Submissions S."/>
        </authorList>
    </citation>
    <scope>NUCLEOTIDE SEQUENCE [LARGE SCALE GENOMIC DNA]</scope>
    <source>
        <strain evidence="9">DSM 123</strain>
    </source>
</reference>
<keyword evidence="5" id="KW-0408">Iron</keyword>
<evidence type="ECO:0000256" key="2">
    <source>
        <dbReference type="ARBA" id="ARBA00022485"/>
    </source>
</evidence>
<dbReference type="SUPFAM" id="SSF102114">
    <property type="entry name" value="Radical SAM enzymes"/>
    <property type="match status" value="1"/>
</dbReference>
<accession>A0A1H8LZ82</accession>
<dbReference type="InterPro" id="IPR050377">
    <property type="entry name" value="Radical_SAM_PqqE_MftC-like"/>
</dbReference>
<dbReference type="Pfam" id="PF04055">
    <property type="entry name" value="Radical_SAM"/>
    <property type="match status" value="1"/>
</dbReference>
<dbReference type="AlphaFoldDB" id="A0A1H8LZ82"/>
<dbReference type="InterPro" id="IPR007197">
    <property type="entry name" value="rSAM"/>
</dbReference>
<dbReference type="RefSeq" id="WP_011504700.1">
    <property type="nucleotide sequence ID" value="NZ_FODT01000001.1"/>
</dbReference>
<evidence type="ECO:0000256" key="3">
    <source>
        <dbReference type="ARBA" id="ARBA00022691"/>
    </source>
</evidence>
<evidence type="ECO:0000313" key="8">
    <source>
        <dbReference type="EMBL" id="SEO10208.1"/>
    </source>
</evidence>
<keyword evidence="4" id="KW-0479">Metal-binding</keyword>
<dbReference type="NCBIfam" id="TIGR04085">
    <property type="entry name" value="rSAM_more_4Fe4S"/>
    <property type="match status" value="1"/>
</dbReference>
<evidence type="ECO:0000313" key="9">
    <source>
        <dbReference type="Proteomes" id="UP000199615"/>
    </source>
</evidence>
<keyword evidence="2" id="KW-0004">4Fe-4S</keyword>
<feature type="domain" description="Radical SAM core" evidence="7">
    <location>
        <begin position="11"/>
        <end position="225"/>
    </location>
</feature>
<dbReference type="PIRSF" id="PIRSF037420">
    <property type="entry name" value="PQQ_syn_pqqE"/>
    <property type="match status" value="1"/>
</dbReference>
<dbReference type="Proteomes" id="UP000199615">
    <property type="component" value="Unassembled WGS sequence"/>
</dbReference>
<dbReference type="InterPro" id="IPR006638">
    <property type="entry name" value="Elp3/MiaA/NifB-like_rSAM"/>
</dbReference>
<dbReference type="CDD" id="cd01335">
    <property type="entry name" value="Radical_SAM"/>
    <property type="match status" value="1"/>
</dbReference>
<name>A0A1H8LZ82_9BRAD</name>
<dbReference type="SFLD" id="SFLDG01386">
    <property type="entry name" value="main_SPASM_domain-containing"/>
    <property type="match status" value="1"/>
</dbReference>
<dbReference type="GO" id="GO:0046872">
    <property type="term" value="F:metal ion binding"/>
    <property type="evidence" value="ECO:0007669"/>
    <property type="project" value="UniProtKB-KW"/>
</dbReference>
<evidence type="ECO:0000259" key="7">
    <source>
        <dbReference type="PROSITE" id="PS51918"/>
    </source>
</evidence>
<evidence type="ECO:0000256" key="1">
    <source>
        <dbReference type="ARBA" id="ARBA00001966"/>
    </source>
</evidence>
<evidence type="ECO:0000256" key="4">
    <source>
        <dbReference type="ARBA" id="ARBA00022723"/>
    </source>
</evidence>
<evidence type="ECO:0000256" key="6">
    <source>
        <dbReference type="ARBA" id="ARBA00023014"/>
    </source>
</evidence>
<organism evidence="8 9">
    <name type="scientific">Rhodopseudomonas pseudopalustris</name>
    <dbReference type="NCBI Taxonomy" id="1513892"/>
    <lineage>
        <taxon>Bacteria</taxon>
        <taxon>Pseudomonadati</taxon>
        <taxon>Pseudomonadota</taxon>
        <taxon>Alphaproteobacteria</taxon>
        <taxon>Hyphomicrobiales</taxon>
        <taxon>Nitrobacteraceae</taxon>
        <taxon>Rhodopseudomonas</taxon>
    </lineage>
</organism>
<dbReference type="EMBL" id="FODT01000001">
    <property type="protein sequence ID" value="SEO10208.1"/>
    <property type="molecule type" value="Genomic_DNA"/>
</dbReference>
<keyword evidence="9" id="KW-1185">Reference proteome</keyword>
<dbReference type="OrthoDB" id="9792276at2"/>
<dbReference type="InterPro" id="IPR017200">
    <property type="entry name" value="PqqE-like"/>
</dbReference>
<dbReference type="PROSITE" id="PS51918">
    <property type="entry name" value="RADICAL_SAM"/>
    <property type="match status" value="1"/>
</dbReference>
<dbReference type="SFLD" id="SFLDS00029">
    <property type="entry name" value="Radical_SAM"/>
    <property type="match status" value="1"/>
</dbReference>
<sequence>MDEAGKGFVEFTAPLYVAWELTHRCNAHCVHCYSNSGPDADLGDQLSLQSGLSLIDQLADAGVLVLAFSGGEPMLHRHWRELVAHAVQRGLSVNIASNGSCITDSNADDLRDLGVKSVTISIDSHLPAIHDEFRQLDGLFEKAVKAIHLLVERGVRVVVGFTPTKLNWHDGRAVIDLAHSLGADAVNLSEYVPAGRGTIDLALAPEDLHATLQEWIQAREDYKGRMQIIWHDCRVALLVSEEDQRKYVGCGAGRLVARILPDGAVTPCVFLPTRIGSLASTPFKEMWAESALLRQFRERAGHVGGNCGACEHLATCGGCRSVAYAYSGGDALAGDPHCWILPAEPHLPAKLLEGEGLPV</sequence>